<evidence type="ECO:0000313" key="1">
    <source>
        <dbReference type="EMBL" id="CDR35304.1"/>
    </source>
</evidence>
<proteinExistence type="predicted"/>
<reference evidence="1" key="2">
    <citation type="submission" date="2014-09" db="EMBL/GenBank/DDBJ databases">
        <title>Criblamydia sequanensis harbors a mega-plasmid encoding arsenite resistance.</title>
        <authorList>
            <person name="Bertelli C."/>
            <person name="Goesmann A."/>
            <person name="Greub G."/>
        </authorList>
    </citation>
    <scope>NUCLEOTIDE SEQUENCE [LARGE SCALE GENOMIC DNA]</scope>
    <source>
        <strain evidence="1">CRIB-18</strain>
        <plasmid evidence="1">1</plasmid>
    </source>
</reference>
<dbReference type="RefSeq" id="WP_176454825.1">
    <property type="nucleotide sequence ID" value="NZ_LK031773.1"/>
</dbReference>
<name>A0A090D3F7_9BACT</name>
<gene>
    <name evidence="1" type="ORF">CSEC_p0033</name>
</gene>
<protein>
    <submittedName>
        <fullName evidence="1">Uncharacterized protein</fullName>
    </submittedName>
</protein>
<accession>A0A090D3F7</accession>
<dbReference type="EMBL" id="LK031773">
    <property type="protein sequence ID" value="CDR35304.1"/>
    <property type="molecule type" value="Genomic_DNA"/>
</dbReference>
<dbReference type="AlphaFoldDB" id="A0A090D3F7"/>
<organism evidence="1">
    <name type="scientific">Candidatus Criblamydia sequanensis CRIB-18</name>
    <dbReference type="NCBI Taxonomy" id="1437425"/>
    <lineage>
        <taxon>Bacteria</taxon>
        <taxon>Pseudomonadati</taxon>
        <taxon>Chlamydiota</taxon>
        <taxon>Chlamydiia</taxon>
        <taxon>Parachlamydiales</taxon>
        <taxon>Candidatus Criblamydiaceae</taxon>
        <taxon>Candidatus Criblamydia</taxon>
    </lineage>
</organism>
<reference evidence="1" key="1">
    <citation type="submission" date="2013-12" db="EMBL/GenBank/DDBJ databases">
        <authorList>
            <person name="Li W."/>
            <person name="Chetelat R.T."/>
        </authorList>
    </citation>
    <scope>NUCLEOTIDE SEQUENCE</scope>
    <source>
        <strain evidence="1">CRIB-18</strain>
        <plasmid evidence="1">1</plasmid>
    </source>
</reference>
<keyword evidence="1" id="KW-0614">Plasmid</keyword>
<sequence length="81" mass="9293">MAKKFPKWRVGLSFTQYFMVEVEAPTEEMAIERAWRGACHESDKVETGSASAVTSVFICDRDSKEFAHYVPEVYPNEDNNK</sequence>
<geneLocation type="plasmid" evidence="1">
    <name>1</name>
</geneLocation>